<dbReference type="GO" id="GO:0008312">
    <property type="term" value="F:7S RNA binding"/>
    <property type="evidence" value="ECO:0007669"/>
    <property type="project" value="InterPro"/>
</dbReference>
<keyword evidence="3" id="KW-0963">Cytoplasm</keyword>
<dbReference type="CDD" id="cd17875">
    <property type="entry name" value="SRP54_G"/>
    <property type="match status" value="1"/>
</dbReference>
<evidence type="ECO:0000256" key="3">
    <source>
        <dbReference type="ARBA" id="ARBA00022490"/>
    </source>
</evidence>
<dbReference type="InterPro" id="IPR003593">
    <property type="entry name" value="AAA+_ATPase"/>
</dbReference>
<dbReference type="InterPro" id="IPR013822">
    <property type="entry name" value="Signal_recog_particl_SRP54_hlx"/>
</dbReference>
<dbReference type="SUPFAM" id="SSF47446">
    <property type="entry name" value="Signal peptide-binding domain"/>
    <property type="match status" value="1"/>
</dbReference>
<keyword evidence="6" id="KW-0694">RNA-binding</keyword>
<feature type="domain" description="SRP54-type proteins GTP-binding" evidence="15">
    <location>
        <begin position="101"/>
        <end position="296"/>
    </location>
</feature>
<dbReference type="InterPro" id="IPR042101">
    <property type="entry name" value="SRP54_N_sf"/>
</dbReference>
<evidence type="ECO:0000259" key="15">
    <source>
        <dbReference type="SMART" id="SM00962"/>
    </source>
</evidence>
<keyword evidence="7" id="KW-0342">GTP-binding</keyword>
<evidence type="ECO:0000256" key="8">
    <source>
        <dbReference type="ARBA" id="ARBA00023135"/>
    </source>
</evidence>
<gene>
    <name evidence="17" type="ORF">GIL414_LOCUS37620</name>
</gene>
<evidence type="ECO:0000256" key="10">
    <source>
        <dbReference type="ARBA" id="ARBA00034832"/>
    </source>
</evidence>
<evidence type="ECO:0000256" key="12">
    <source>
        <dbReference type="ARBA" id="ARBA00035672"/>
    </source>
</evidence>
<keyword evidence="8" id="KW-0733">Signal recognition particle</keyword>
<dbReference type="Gene3D" id="1.20.120.140">
    <property type="entry name" value="Signal recognition particle SRP54, nucleotide-binding domain"/>
    <property type="match status" value="1"/>
</dbReference>
<dbReference type="AlphaFoldDB" id="A0A8S2YPP9"/>
<keyword evidence="9" id="KW-0687">Ribonucleoprotein</keyword>
<dbReference type="InterPro" id="IPR004125">
    <property type="entry name" value="Signal_recog_particle_SRP54_M"/>
</dbReference>
<accession>A0A8S2YPP9</accession>
<proteinExistence type="inferred from homology"/>
<dbReference type="SMART" id="SM00962">
    <property type="entry name" value="SRP54"/>
    <property type="match status" value="1"/>
</dbReference>
<dbReference type="GO" id="GO:0003924">
    <property type="term" value="F:GTPase activity"/>
    <property type="evidence" value="ECO:0007669"/>
    <property type="project" value="InterPro"/>
</dbReference>
<protein>
    <recommendedName>
        <fullName evidence="10">Signal recognition particle subunit SRP54</fullName>
        <ecNumber evidence="12">3.6.5.4</ecNumber>
    </recommendedName>
    <alternativeName>
        <fullName evidence="11">Signal recognition particle 54 kDa protein</fullName>
    </alternativeName>
</protein>
<comment type="caution">
    <text evidence="17">The sequence shown here is derived from an EMBL/GenBank/DDBJ whole genome shotgun (WGS) entry which is preliminary data.</text>
</comment>
<dbReference type="SUPFAM" id="SSF52540">
    <property type="entry name" value="P-loop containing nucleoside triphosphate hydrolases"/>
    <property type="match status" value="1"/>
</dbReference>
<dbReference type="GO" id="GO:0005786">
    <property type="term" value="C:signal recognition particle, endoplasmic reticulum targeting"/>
    <property type="evidence" value="ECO:0007669"/>
    <property type="project" value="UniProtKB-KW"/>
</dbReference>
<comment type="catalytic activity">
    <reaction evidence="13">
        <text>GTP + H2O = GDP + phosphate + H(+)</text>
        <dbReference type="Rhea" id="RHEA:19669"/>
        <dbReference type="ChEBI" id="CHEBI:15377"/>
        <dbReference type="ChEBI" id="CHEBI:15378"/>
        <dbReference type="ChEBI" id="CHEBI:37565"/>
        <dbReference type="ChEBI" id="CHEBI:43474"/>
        <dbReference type="ChEBI" id="CHEBI:58189"/>
        <dbReference type="EC" id="3.6.5.4"/>
    </reaction>
    <physiologicalReaction direction="left-to-right" evidence="13">
        <dbReference type="Rhea" id="RHEA:19670"/>
    </physiologicalReaction>
</comment>
<dbReference type="GO" id="GO:0005525">
    <property type="term" value="F:GTP binding"/>
    <property type="evidence" value="ECO:0007669"/>
    <property type="project" value="UniProtKB-KW"/>
</dbReference>
<evidence type="ECO:0000313" key="17">
    <source>
        <dbReference type="EMBL" id="CAF4569933.1"/>
    </source>
</evidence>
<dbReference type="InterPro" id="IPR000897">
    <property type="entry name" value="SRP54_GTPase_dom"/>
</dbReference>
<reference evidence="17" key="1">
    <citation type="submission" date="2021-02" db="EMBL/GenBank/DDBJ databases">
        <authorList>
            <person name="Nowell W R."/>
        </authorList>
    </citation>
    <scope>NUCLEOTIDE SEQUENCE</scope>
</reference>
<sequence length="428" mass="47784">MILVDLARRLLSTTRTLRNATIINEQILNEALSEICRALLEADVNAQLVKQLRENIKQAINLEETPGRLNINQLIESVVFTELVRLIDSEVRAWQPAKNKANIVLFVGLQGSGKTTTCTKYAYHYMRRGWKTALVCADTFRAGAFDQLKQNATKARIPFYGSYTESDPLLVAMDGIETFRNDNFELIIVDTSGRHAQEESLFEEMLHISNGIQPDNIIFVVDASIGQACELQAKAFKSKVDVGSVIITKLDGHGKGGGALSAVAATKSSIIFIGTGEHIDGFEVFETKQFIGKLLGHGNIAGLTERMHELKLENNSRLITNLISGQFKLRDIIFIQNEWTRQEPQARLKKLMCIMDSMHTNELDHSDVVKLFQSQIGRYTRVARGSGASIQDVKDLLAQYSKFSKVIKMMSGMNDPLQPGNTNVKKCY</sequence>
<keyword evidence="5" id="KW-0378">Hydrolase</keyword>
<dbReference type="InterPro" id="IPR022941">
    <property type="entry name" value="SRP54"/>
</dbReference>
<evidence type="ECO:0000256" key="2">
    <source>
        <dbReference type="ARBA" id="ARBA00005450"/>
    </source>
</evidence>
<dbReference type="Pfam" id="PF00448">
    <property type="entry name" value="SRP54"/>
    <property type="match status" value="1"/>
</dbReference>
<evidence type="ECO:0000259" key="16">
    <source>
        <dbReference type="SMART" id="SM00963"/>
    </source>
</evidence>
<feature type="domain" description="AAA+ ATPase" evidence="14">
    <location>
        <begin position="100"/>
        <end position="295"/>
    </location>
</feature>
<dbReference type="SUPFAM" id="SSF47364">
    <property type="entry name" value="Domain of the SRP/SRP receptor G-proteins"/>
    <property type="match status" value="1"/>
</dbReference>
<dbReference type="Pfam" id="PF02978">
    <property type="entry name" value="SRP_SPB"/>
    <property type="match status" value="1"/>
</dbReference>
<evidence type="ECO:0000313" key="18">
    <source>
        <dbReference type="Proteomes" id="UP000681720"/>
    </source>
</evidence>
<evidence type="ECO:0000256" key="11">
    <source>
        <dbReference type="ARBA" id="ARBA00034907"/>
    </source>
</evidence>
<dbReference type="SMART" id="SM00963">
    <property type="entry name" value="SRP54_N"/>
    <property type="match status" value="1"/>
</dbReference>
<dbReference type="Gene3D" id="1.10.260.30">
    <property type="entry name" value="Signal recognition particle, SRP54 subunit, M-domain"/>
    <property type="match status" value="1"/>
</dbReference>
<evidence type="ECO:0000256" key="9">
    <source>
        <dbReference type="ARBA" id="ARBA00023274"/>
    </source>
</evidence>
<comment type="subcellular location">
    <subcellularLocation>
        <location evidence="1">Cytoplasm</location>
    </subcellularLocation>
</comment>
<keyword evidence="4" id="KW-0547">Nucleotide-binding</keyword>
<dbReference type="GO" id="GO:0005829">
    <property type="term" value="C:cytosol"/>
    <property type="evidence" value="ECO:0007669"/>
    <property type="project" value="TreeGrafter"/>
</dbReference>
<dbReference type="InterPro" id="IPR036891">
    <property type="entry name" value="Signal_recog_part_SRP54_M_sf"/>
</dbReference>
<evidence type="ECO:0000256" key="13">
    <source>
        <dbReference type="ARBA" id="ARBA00048157"/>
    </source>
</evidence>
<evidence type="ECO:0000259" key="14">
    <source>
        <dbReference type="SMART" id="SM00382"/>
    </source>
</evidence>
<dbReference type="InterPro" id="IPR027417">
    <property type="entry name" value="P-loop_NTPase"/>
</dbReference>
<evidence type="ECO:0000256" key="4">
    <source>
        <dbReference type="ARBA" id="ARBA00022741"/>
    </source>
</evidence>
<dbReference type="SMART" id="SM00382">
    <property type="entry name" value="AAA"/>
    <property type="match status" value="1"/>
</dbReference>
<dbReference type="EMBL" id="CAJOBJ010097131">
    <property type="protein sequence ID" value="CAF4569933.1"/>
    <property type="molecule type" value="Genomic_DNA"/>
</dbReference>
<evidence type="ECO:0000256" key="5">
    <source>
        <dbReference type="ARBA" id="ARBA00022801"/>
    </source>
</evidence>
<dbReference type="EC" id="3.6.5.4" evidence="12"/>
<dbReference type="Proteomes" id="UP000681720">
    <property type="component" value="Unassembled WGS sequence"/>
</dbReference>
<dbReference type="PANTHER" id="PTHR11564">
    <property type="entry name" value="SIGNAL RECOGNITION PARTICLE 54K PROTEIN SRP54"/>
    <property type="match status" value="1"/>
</dbReference>
<feature type="domain" description="Signal recognition particle SRP54 helical bundle" evidence="16">
    <location>
        <begin position="2"/>
        <end position="87"/>
    </location>
</feature>
<evidence type="ECO:0000256" key="6">
    <source>
        <dbReference type="ARBA" id="ARBA00022884"/>
    </source>
</evidence>
<dbReference type="Pfam" id="PF02881">
    <property type="entry name" value="SRP54_N"/>
    <property type="match status" value="1"/>
</dbReference>
<dbReference type="FunFam" id="3.40.50.300:FF:000022">
    <property type="entry name" value="Signal recognition particle 54 kDa subunit"/>
    <property type="match status" value="1"/>
</dbReference>
<dbReference type="GO" id="GO:0006616">
    <property type="term" value="P:SRP-dependent cotranslational protein targeting to membrane, translocation"/>
    <property type="evidence" value="ECO:0007669"/>
    <property type="project" value="TreeGrafter"/>
</dbReference>
<dbReference type="GO" id="GO:0030942">
    <property type="term" value="F:endoplasmic reticulum signal peptide binding"/>
    <property type="evidence" value="ECO:0007669"/>
    <property type="project" value="TreeGrafter"/>
</dbReference>
<evidence type="ECO:0000256" key="1">
    <source>
        <dbReference type="ARBA" id="ARBA00004496"/>
    </source>
</evidence>
<organism evidence="17 18">
    <name type="scientific">Rotaria magnacalcarata</name>
    <dbReference type="NCBI Taxonomy" id="392030"/>
    <lineage>
        <taxon>Eukaryota</taxon>
        <taxon>Metazoa</taxon>
        <taxon>Spiralia</taxon>
        <taxon>Gnathifera</taxon>
        <taxon>Rotifera</taxon>
        <taxon>Eurotatoria</taxon>
        <taxon>Bdelloidea</taxon>
        <taxon>Philodinida</taxon>
        <taxon>Philodinidae</taxon>
        <taxon>Rotaria</taxon>
    </lineage>
</organism>
<dbReference type="PANTHER" id="PTHR11564:SF5">
    <property type="entry name" value="SIGNAL RECOGNITION PARTICLE SUBUNIT SRP54"/>
    <property type="match status" value="1"/>
</dbReference>
<comment type="similarity">
    <text evidence="2">Belongs to the GTP-binding SRP family. SRP54 subfamily.</text>
</comment>
<dbReference type="InterPro" id="IPR036225">
    <property type="entry name" value="SRP/SRP_N"/>
</dbReference>
<dbReference type="Gene3D" id="3.40.50.300">
    <property type="entry name" value="P-loop containing nucleotide triphosphate hydrolases"/>
    <property type="match status" value="1"/>
</dbReference>
<evidence type="ECO:0000256" key="7">
    <source>
        <dbReference type="ARBA" id="ARBA00023134"/>
    </source>
</evidence>
<name>A0A8S2YPP9_9BILA</name>